<dbReference type="PANTHER" id="PTHR24422:SF19">
    <property type="entry name" value="CHEMOTAXIS PROTEIN METHYLTRANSFERASE"/>
    <property type="match status" value="1"/>
</dbReference>
<keyword evidence="4 5" id="KW-0949">S-adenosyl-L-methionine</keyword>
<dbReference type="InterPro" id="IPR022641">
    <property type="entry name" value="CheR_N"/>
</dbReference>
<dbReference type="InterPro" id="IPR026024">
    <property type="entry name" value="Chemotaxis_MeTrfase_CheR"/>
</dbReference>
<keyword evidence="3 5" id="KW-0808">Transferase</keyword>
<dbReference type="PANTHER" id="PTHR24422">
    <property type="entry name" value="CHEMOTAXIS PROTEIN METHYLTRANSFERASE"/>
    <property type="match status" value="1"/>
</dbReference>
<protein>
    <recommendedName>
        <fullName evidence="5">Chemotaxis protein methyltransferase</fullName>
        <ecNumber evidence="5">2.1.1.80</ecNumber>
    </recommendedName>
</protein>
<evidence type="ECO:0000256" key="5">
    <source>
        <dbReference type="PIRNR" id="PIRNR000410"/>
    </source>
</evidence>
<feature type="domain" description="CheR-type methyltransferase" evidence="7">
    <location>
        <begin position="1"/>
        <end position="265"/>
    </location>
</feature>
<feature type="binding site" evidence="6">
    <location>
        <begin position="211"/>
        <end position="212"/>
    </location>
    <ligand>
        <name>S-adenosyl-L-methionine</name>
        <dbReference type="ChEBI" id="CHEBI:59789"/>
    </ligand>
</feature>
<accession>A0A0K6IMP0</accession>
<evidence type="ECO:0000313" key="9">
    <source>
        <dbReference type="Proteomes" id="UP000182769"/>
    </source>
</evidence>
<evidence type="ECO:0000256" key="2">
    <source>
        <dbReference type="ARBA" id="ARBA00022603"/>
    </source>
</evidence>
<feature type="binding site" evidence="6">
    <location>
        <position position="75"/>
    </location>
    <ligand>
        <name>S-adenosyl-L-methionine</name>
        <dbReference type="ChEBI" id="CHEBI:59789"/>
    </ligand>
</feature>
<dbReference type="PRINTS" id="PR00996">
    <property type="entry name" value="CHERMTFRASE"/>
</dbReference>
<evidence type="ECO:0000256" key="1">
    <source>
        <dbReference type="ARBA" id="ARBA00001541"/>
    </source>
</evidence>
<comment type="catalytic activity">
    <reaction evidence="1 5">
        <text>L-glutamyl-[protein] + S-adenosyl-L-methionine = [protein]-L-glutamate 5-O-methyl ester + S-adenosyl-L-homocysteine</text>
        <dbReference type="Rhea" id="RHEA:24452"/>
        <dbReference type="Rhea" id="RHEA-COMP:10208"/>
        <dbReference type="Rhea" id="RHEA-COMP:10311"/>
        <dbReference type="ChEBI" id="CHEBI:29973"/>
        <dbReference type="ChEBI" id="CHEBI:57856"/>
        <dbReference type="ChEBI" id="CHEBI:59789"/>
        <dbReference type="ChEBI" id="CHEBI:82795"/>
        <dbReference type="EC" id="2.1.1.80"/>
    </reaction>
</comment>
<evidence type="ECO:0000259" key="7">
    <source>
        <dbReference type="PROSITE" id="PS50123"/>
    </source>
</evidence>
<dbReference type="OrthoDB" id="9816309at2"/>
<dbReference type="PIRSF" id="PIRSF000410">
    <property type="entry name" value="CheR"/>
    <property type="match status" value="1"/>
</dbReference>
<reference evidence="9" key="1">
    <citation type="submission" date="2015-08" db="EMBL/GenBank/DDBJ databases">
        <authorList>
            <person name="Varghese N."/>
        </authorList>
    </citation>
    <scope>NUCLEOTIDE SEQUENCE [LARGE SCALE GENOMIC DNA]</scope>
    <source>
        <strain evidence="9">JCM 18476</strain>
    </source>
</reference>
<dbReference type="InterPro" id="IPR036804">
    <property type="entry name" value="CheR_N_sf"/>
</dbReference>
<dbReference type="InterPro" id="IPR000780">
    <property type="entry name" value="CheR_MeTrfase"/>
</dbReference>
<dbReference type="SUPFAM" id="SSF47757">
    <property type="entry name" value="Chemotaxis receptor methyltransferase CheR, N-terminal domain"/>
    <property type="match status" value="1"/>
</dbReference>
<dbReference type="Proteomes" id="UP000182769">
    <property type="component" value="Unassembled WGS sequence"/>
</dbReference>
<evidence type="ECO:0000313" key="8">
    <source>
        <dbReference type="EMBL" id="CUB04361.1"/>
    </source>
</evidence>
<evidence type="ECO:0000256" key="4">
    <source>
        <dbReference type="ARBA" id="ARBA00022691"/>
    </source>
</evidence>
<organism evidence="8 9">
    <name type="scientific">Marinomonas fungiae</name>
    <dbReference type="NCBI Taxonomy" id="1137284"/>
    <lineage>
        <taxon>Bacteria</taxon>
        <taxon>Pseudomonadati</taxon>
        <taxon>Pseudomonadota</taxon>
        <taxon>Gammaproteobacteria</taxon>
        <taxon>Oceanospirillales</taxon>
        <taxon>Oceanospirillaceae</taxon>
        <taxon>Marinomonas</taxon>
    </lineage>
</organism>
<dbReference type="STRING" id="1137284.GCA_001418205_02226"/>
<dbReference type="Pfam" id="PF03705">
    <property type="entry name" value="CheR_N"/>
    <property type="match status" value="1"/>
</dbReference>
<dbReference type="SUPFAM" id="SSF53335">
    <property type="entry name" value="S-adenosyl-L-methionine-dependent methyltransferases"/>
    <property type="match status" value="1"/>
</dbReference>
<dbReference type="Gene3D" id="1.10.155.10">
    <property type="entry name" value="Chemotaxis receptor methyltransferase CheR, N-terminal domain"/>
    <property type="match status" value="1"/>
</dbReference>
<dbReference type="GO" id="GO:0032259">
    <property type="term" value="P:methylation"/>
    <property type="evidence" value="ECO:0007669"/>
    <property type="project" value="UniProtKB-KW"/>
</dbReference>
<proteinExistence type="predicted"/>
<dbReference type="EMBL" id="CYHG01000006">
    <property type="protein sequence ID" value="CUB04361.1"/>
    <property type="molecule type" value="Genomic_DNA"/>
</dbReference>
<dbReference type="RefSeq" id="WP_055463297.1">
    <property type="nucleotide sequence ID" value="NZ_CYHG01000006.1"/>
</dbReference>
<feature type="binding site" evidence="6">
    <location>
        <begin position="193"/>
        <end position="194"/>
    </location>
    <ligand>
        <name>S-adenosyl-L-methionine</name>
        <dbReference type="ChEBI" id="CHEBI:59789"/>
    </ligand>
</feature>
<feature type="binding site" evidence="6">
    <location>
        <position position="81"/>
    </location>
    <ligand>
        <name>S-adenosyl-L-methionine</name>
        <dbReference type="ChEBI" id="CHEBI:59789"/>
    </ligand>
</feature>
<dbReference type="AlphaFoldDB" id="A0A0K6IMP0"/>
<dbReference type="InterPro" id="IPR050903">
    <property type="entry name" value="Bact_Chemotaxis_MeTrfase"/>
</dbReference>
<feature type="binding site" evidence="6">
    <location>
        <position position="77"/>
    </location>
    <ligand>
        <name>S-adenosyl-L-methionine</name>
        <dbReference type="ChEBI" id="CHEBI:59789"/>
    </ligand>
</feature>
<keyword evidence="2 5" id="KW-0489">Methyltransferase</keyword>
<evidence type="ECO:0000256" key="6">
    <source>
        <dbReference type="PIRSR" id="PIRSR000410-1"/>
    </source>
</evidence>
<feature type="binding site" evidence="6">
    <location>
        <position position="137"/>
    </location>
    <ligand>
        <name>S-adenosyl-L-methionine</name>
        <dbReference type="ChEBI" id="CHEBI:59789"/>
    </ligand>
</feature>
<dbReference type="SMART" id="SM00138">
    <property type="entry name" value="MeTrc"/>
    <property type="match status" value="1"/>
</dbReference>
<gene>
    <name evidence="8" type="ORF">Ga0061065_106180</name>
</gene>
<dbReference type="EC" id="2.1.1.80" evidence="5"/>
<dbReference type="InterPro" id="IPR022642">
    <property type="entry name" value="CheR_C"/>
</dbReference>
<evidence type="ECO:0000256" key="3">
    <source>
        <dbReference type="ARBA" id="ARBA00022679"/>
    </source>
</evidence>
<dbReference type="Pfam" id="PF01739">
    <property type="entry name" value="CheR"/>
    <property type="match status" value="1"/>
</dbReference>
<keyword evidence="9" id="KW-1185">Reference proteome</keyword>
<dbReference type="CDD" id="cd02440">
    <property type="entry name" value="AdoMet_MTases"/>
    <property type="match status" value="1"/>
</dbReference>
<dbReference type="PROSITE" id="PS50123">
    <property type="entry name" value="CHER"/>
    <property type="match status" value="1"/>
</dbReference>
<dbReference type="InterPro" id="IPR029063">
    <property type="entry name" value="SAM-dependent_MTases_sf"/>
</dbReference>
<feature type="binding site" evidence="6">
    <location>
        <position position="112"/>
    </location>
    <ligand>
        <name>S-adenosyl-L-methionine</name>
        <dbReference type="ChEBI" id="CHEBI:59789"/>
    </ligand>
</feature>
<dbReference type="GO" id="GO:0008983">
    <property type="term" value="F:protein-glutamate O-methyltransferase activity"/>
    <property type="evidence" value="ECO:0007669"/>
    <property type="project" value="UniProtKB-EC"/>
</dbReference>
<dbReference type="Gene3D" id="3.40.50.150">
    <property type="entry name" value="Vaccinia Virus protein VP39"/>
    <property type="match status" value="1"/>
</dbReference>
<comment type="function">
    <text evidence="5">Methylation of the membrane-bound methyl-accepting chemotaxis proteins (MCP) to form gamma-glutamyl methyl ester residues in MCP.</text>
</comment>
<name>A0A0K6IMP0_9GAMM</name>
<sequence length="265" mass="30327">MAREFGYTDADFNKVRSELRALAGINLADSKESMVYSRLAPRIRKLGLKEVKQYLNYLETHPNEQEHFINALTTNLTSFFREPHHFDMLQEFIHSGERCERLWCAASSTGEEPYSIAMTLVKAFGRFDISSRLIASDIDSNVLTKASMGVYPIDKVDPIENKKNFFLRGKGANLGHAKVVPQLRDLVEFRKVNLLDNSYPIQPGLDVIFCRNVMIYFDKDTQVQILEKLLEKLRPGGLYIAGHSENFNHLGHLMKPVGRTAYRKV</sequence>